<dbReference type="Pfam" id="PF08530">
    <property type="entry name" value="PepX_C"/>
    <property type="match status" value="1"/>
</dbReference>
<dbReference type="PANTHER" id="PTHR43056:SF10">
    <property type="entry name" value="COCE_NOND FAMILY, PUTATIVE (AFU_ORTHOLOGUE AFUA_7G00600)-RELATED"/>
    <property type="match status" value="1"/>
</dbReference>
<keyword evidence="5" id="KW-1185">Reference proteome</keyword>
<evidence type="ECO:0000313" key="5">
    <source>
        <dbReference type="Proteomes" id="UP001595904"/>
    </source>
</evidence>
<dbReference type="InterPro" id="IPR008979">
    <property type="entry name" value="Galactose-bd-like_sf"/>
</dbReference>
<protein>
    <submittedName>
        <fullName evidence="4">CocE/NonD family hydrolase</fullName>
    </submittedName>
</protein>
<organism evidence="4 5">
    <name type="scientific">Steroidobacter flavus</name>
    <dbReference type="NCBI Taxonomy" id="1842136"/>
    <lineage>
        <taxon>Bacteria</taxon>
        <taxon>Pseudomonadati</taxon>
        <taxon>Pseudomonadota</taxon>
        <taxon>Gammaproteobacteria</taxon>
        <taxon>Steroidobacterales</taxon>
        <taxon>Steroidobacteraceae</taxon>
        <taxon>Steroidobacter</taxon>
    </lineage>
</organism>
<proteinExistence type="predicted"/>
<dbReference type="RefSeq" id="WP_380605387.1">
    <property type="nucleotide sequence ID" value="NZ_JBHSDU010000015.1"/>
</dbReference>
<dbReference type="NCBIfam" id="TIGR00976">
    <property type="entry name" value="CocE_NonD"/>
    <property type="match status" value="1"/>
</dbReference>
<dbReference type="SUPFAM" id="SSF49785">
    <property type="entry name" value="Galactose-binding domain-like"/>
    <property type="match status" value="1"/>
</dbReference>
<dbReference type="InterPro" id="IPR050585">
    <property type="entry name" value="Xaa-Pro_dipeptidyl-ppase/CocE"/>
</dbReference>
<evidence type="ECO:0000259" key="3">
    <source>
        <dbReference type="SMART" id="SM00939"/>
    </source>
</evidence>
<dbReference type="Gene3D" id="1.10.3020.10">
    <property type="entry name" value="alpha-amino acid ester hydrolase ( Helical cap domain)"/>
    <property type="match status" value="1"/>
</dbReference>
<accession>A0ABV8T4F3</accession>
<dbReference type="Gene3D" id="3.40.50.1820">
    <property type="entry name" value="alpha/beta hydrolase"/>
    <property type="match status" value="1"/>
</dbReference>
<dbReference type="Pfam" id="PF02129">
    <property type="entry name" value="Peptidase_S15"/>
    <property type="match status" value="1"/>
</dbReference>
<feature type="chain" id="PRO_5045102149" evidence="2">
    <location>
        <begin position="33"/>
        <end position="637"/>
    </location>
</feature>
<keyword evidence="2" id="KW-0732">Signal</keyword>
<dbReference type="InterPro" id="IPR000383">
    <property type="entry name" value="Xaa-Pro-like_dom"/>
</dbReference>
<dbReference type="InterPro" id="IPR029058">
    <property type="entry name" value="AB_hydrolase_fold"/>
</dbReference>
<dbReference type="Gene3D" id="2.60.120.260">
    <property type="entry name" value="Galactose-binding domain-like"/>
    <property type="match status" value="1"/>
</dbReference>
<keyword evidence="1 4" id="KW-0378">Hydrolase</keyword>
<dbReference type="EMBL" id="JBHSDU010000015">
    <property type="protein sequence ID" value="MFC4314312.1"/>
    <property type="molecule type" value="Genomic_DNA"/>
</dbReference>
<feature type="domain" description="Xaa-Pro dipeptidyl-peptidase C-terminal" evidence="3">
    <location>
        <begin position="368"/>
        <end position="627"/>
    </location>
</feature>
<dbReference type="SMART" id="SM00939">
    <property type="entry name" value="PepX_C"/>
    <property type="match status" value="1"/>
</dbReference>
<dbReference type="InterPro" id="IPR005674">
    <property type="entry name" value="CocE/Ser_esterase"/>
</dbReference>
<dbReference type="PANTHER" id="PTHR43056">
    <property type="entry name" value="PEPTIDASE S9 PROLYL OLIGOPEPTIDASE"/>
    <property type="match status" value="1"/>
</dbReference>
<dbReference type="GO" id="GO:0016787">
    <property type="term" value="F:hydrolase activity"/>
    <property type="evidence" value="ECO:0007669"/>
    <property type="project" value="UniProtKB-KW"/>
</dbReference>
<dbReference type="InterPro" id="IPR013736">
    <property type="entry name" value="Xaa-Pro_dipept_C"/>
</dbReference>
<comment type="caution">
    <text evidence="4">The sequence shown here is derived from an EMBL/GenBank/DDBJ whole genome shotgun (WGS) entry which is preliminary data.</text>
</comment>
<evidence type="ECO:0000313" key="4">
    <source>
        <dbReference type="EMBL" id="MFC4314312.1"/>
    </source>
</evidence>
<dbReference type="Proteomes" id="UP001595904">
    <property type="component" value="Unassembled WGS sequence"/>
</dbReference>
<name>A0ABV8T4F3_9GAMM</name>
<sequence>MLSVTRTRGGLARLWVLAFAAFFASAPLVCNAEGSSAMALPADARIGDYIGRDVMIPMRDGIRLHAQIWRPASASANQKLPMLMQRSPYGFTLERLQQSFENEYKELAAEGFIFVLQDIRGRFGSEGEFVMLRPKATSSKQIDESTDTYDSIEWLTKSLPDNNGNVGVFGISYGGWTAAMATINPHPALKAVSVQASPEDMFLGDDFHHNGAFRLQYGWEYSAALETDGRTLNPFDFGGKDVYDWYLQQQSELAKQDQLHLKRPLPTWQNFATHPNYDGFWKEQVTTTRLSAKVSVPNLIVAGWWDQEDFYGPLKIYEHQEKGDAQGRNFIVIGPWNHGGWARGDGKTYGPIELGSATSVFFRSEVETRWFRHWLKNEGTLDQAEALVFQTGSNQWQRYKAWPPREGVSRRNLYLREGGKLSFTPAKSGEPASFVSDPASPVPYRERPIAPLFSKESTWPEWLADDQAPFSRRSDVLSWSTEPLTEDVTIVGDVAAKLFASTTGSDADWVVKLIDIYPADEALPPAMRGRQLMIANDVYRARFRSSYEKPQAVPANQVVGYEIDLHSASHVFKKGHRIAVQVQSSWFPLIDRNPQQFVANIFEAKPADYVAQTHKVYQAGKYPSAISLGVERPGKLP</sequence>
<evidence type="ECO:0000256" key="1">
    <source>
        <dbReference type="ARBA" id="ARBA00022801"/>
    </source>
</evidence>
<evidence type="ECO:0000256" key="2">
    <source>
        <dbReference type="SAM" id="SignalP"/>
    </source>
</evidence>
<gene>
    <name evidence="4" type="ORF">ACFPN2_34930</name>
</gene>
<reference evidence="5" key="1">
    <citation type="journal article" date="2019" name="Int. J. Syst. Evol. Microbiol.">
        <title>The Global Catalogue of Microorganisms (GCM) 10K type strain sequencing project: providing services to taxonomists for standard genome sequencing and annotation.</title>
        <authorList>
            <consortium name="The Broad Institute Genomics Platform"/>
            <consortium name="The Broad Institute Genome Sequencing Center for Infectious Disease"/>
            <person name="Wu L."/>
            <person name="Ma J."/>
        </authorList>
    </citation>
    <scope>NUCLEOTIDE SEQUENCE [LARGE SCALE GENOMIC DNA]</scope>
    <source>
        <strain evidence="5">CGMCC 1.10759</strain>
    </source>
</reference>
<feature type="signal peptide" evidence="2">
    <location>
        <begin position="1"/>
        <end position="32"/>
    </location>
</feature>
<dbReference type="SUPFAM" id="SSF53474">
    <property type="entry name" value="alpha/beta-Hydrolases"/>
    <property type="match status" value="1"/>
</dbReference>